<evidence type="ECO:0000313" key="1">
    <source>
        <dbReference type="EMBL" id="MEF3834501.1"/>
    </source>
</evidence>
<accession>A0ABU7XUU3</accession>
<sequence>MKTQIPTIEKIYANKNWCSDLKEEELVEKIKTIFKRFYKELELYGAAAGAAMRK</sequence>
<organism evidence="1 2">
    <name type="scientific">Flavivirga spongiicola</name>
    <dbReference type="NCBI Taxonomy" id="421621"/>
    <lineage>
        <taxon>Bacteria</taxon>
        <taxon>Pseudomonadati</taxon>
        <taxon>Bacteroidota</taxon>
        <taxon>Flavobacteriia</taxon>
        <taxon>Flavobacteriales</taxon>
        <taxon>Flavobacteriaceae</taxon>
        <taxon>Flavivirga</taxon>
    </lineage>
</organism>
<keyword evidence="2" id="KW-1185">Reference proteome</keyword>
<protein>
    <submittedName>
        <fullName evidence="1">Uncharacterized protein</fullName>
    </submittedName>
</protein>
<gene>
    <name evidence="1" type="ORF">N1F79_15295</name>
</gene>
<evidence type="ECO:0000313" key="2">
    <source>
        <dbReference type="Proteomes" id="UP001337305"/>
    </source>
</evidence>
<name>A0ABU7XUU3_9FLAO</name>
<dbReference type="RefSeq" id="WP_303306824.1">
    <property type="nucleotide sequence ID" value="NZ_JAODOP010000004.1"/>
</dbReference>
<dbReference type="Proteomes" id="UP001337305">
    <property type="component" value="Unassembled WGS sequence"/>
</dbReference>
<comment type="caution">
    <text evidence="1">The sequence shown here is derived from an EMBL/GenBank/DDBJ whole genome shotgun (WGS) entry which is preliminary data.</text>
</comment>
<reference evidence="1 2" key="1">
    <citation type="submission" date="2022-09" db="EMBL/GenBank/DDBJ databases">
        <title>Genome sequencing of Flavivirga sp. MEBiC05379.</title>
        <authorList>
            <person name="Oh H.-M."/>
            <person name="Kwon K.K."/>
            <person name="Park M.J."/>
            <person name="Yang S.-H."/>
        </authorList>
    </citation>
    <scope>NUCLEOTIDE SEQUENCE [LARGE SCALE GENOMIC DNA]</scope>
    <source>
        <strain evidence="1 2">MEBiC05379</strain>
    </source>
</reference>
<dbReference type="EMBL" id="JAODOP010000004">
    <property type="protein sequence ID" value="MEF3834501.1"/>
    <property type="molecule type" value="Genomic_DNA"/>
</dbReference>
<proteinExistence type="predicted"/>